<dbReference type="RefSeq" id="WP_101472722.1">
    <property type="nucleotide sequence ID" value="NZ_JBCNKL010000011.1"/>
</dbReference>
<name>A0A497TZN7_9FLAO</name>
<keyword evidence="7" id="KW-0812">Transmembrane</keyword>
<dbReference type="Proteomes" id="UP000275027">
    <property type="component" value="Unassembled WGS sequence"/>
</dbReference>
<organism evidence="10 12">
    <name type="scientific">Flavobacterium lindanitolerans</name>
    <dbReference type="NCBI Taxonomy" id="428988"/>
    <lineage>
        <taxon>Bacteria</taxon>
        <taxon>Pseudomonadati</taxon>
        <taxon>Bacteroidota</taxon>
        <taxon>Flavobacteriia</taxon>
        <taxon>Flavobacteriales</taxon>
        <taxon>Flavobacteriaceae</taxon>
        <taxon>Flavobacterium</taxon>
    </lineage>
</organism>
<reference evidence="10 12" key="2">
    <citation type="submission" date="2018-10" db="EMBL/GenBank/DDBJ databases">
        <title>Genomic Encyclopedia of Archaeal and Bacterial Type Strains, Phase II (KMG-II): from individual species to whole genera.</title>
        <authorList>
            <person name="Goeker M."/>
        </authorList>
    </citation>
    <scope>NUCLEOTIDE SEQUENCE [LARGE SCALE GENOMIC DNA]</scope>
    <source>
        <strain evidence="10 12">DSM 21886</strain>
    </source>
</reference>
<protein>
    <submittedName>
        <fullName evidence="10">Tetratricopeptide repeat protein</fullName>
    </submittedName>
</protein>
<keyword evidence="3" id="KW-0677">Repeat</keyword>
<dbReference type="PANTHER" id="PTHR46630:SF1">
    <property type="entry name" value="TETRATRICOPEPTIDE REPEAT PROTEIN 29"/>
    <property type="match status" value="1"/>
</dbReference>
<dbReference type="InterPro" id="IPR011990">
    <property type="entry name" value="TPR-like_helical_dom_sf"/>
</dbReference>
<evidence type="ECO:0000313" key="11">
    <source>
        <dbReference type="Proteomes" id="UP000233767"/>
    </source>
</evidence>
<evidence type="ECO:0000313" key="9">
    <source>
        <dbReference type="EMBL" id="PKW20171.1"/>
    </source>
</evidence>
<keyword evidence="7" id="KW-0472">Membrane</keyword>
<dbReference type="PANTHER" id="PTHR46630">
    <property type="entry name" value="TETRATRICOPEPTIDE REPEAT PROTEIN 29"/>
    <property type="match status" value="1"/>
</dbReference>
<evidence type="ECO:0000256" key="8">
    <source>
        <dbReference type="SAM" id="SignalP"/>
    </source>
</evidence>
<dbReference type="SUPFAM" id="SSF48452">
    <property type="entry name" value="TPR-like"/>
    <property type="match status" value="2"/>
</dbReference>
<dbReference type="AlphaFoldDB" id="A0A497TZN7"/>
<dbReference type="PROSITE" id="PS50005">
    <property type="entry name" value="TPR"/>
    <property type="match status" value="1"/>
</dbReference>
<proteinExistence type="inferred from homology"/>
<comment type="subcellular location">
    <subcellularLocation>
        <location evidence="1">Cytoplasm</location>
    </subcellularLocation>
</comment>
<evidence type="ECO:0000256" key="5">
    <source>
        <dbReference type="ARBA" id="ARBA00038253"/>
    </source>
</evidence>
<evidence type="ECO:0000256" key="3">
    <source>
        <dbReference type="ARBA" id="ARBA00022737"/>
    </source>
</evidence>
<accession>A0A497TZN7</accession>
<dbReference type="SMART" id="SM00028">
    <property type="entry name" value="TPR"/>
    <property type="match status" value="3"/>
</dbReference>
<dbReference type="GO" id="GO:0005737">
    <property type="term" value="C:cytoplasm"/>
    <property type="evidence" value="ECO:0007669"/>
    <property type="project" value="UniProtKB-SubCell"/>
</dbReference>
<dbReference type="InterPro" id="IPR051476">
    <property type="entry name" value="Bac_ResReg_Asp_Phosphatase"/>
</dbReference>
<evidence type="ECO:0000313" key="10">
    <source>
        <dbReference type="EMBL" id="RLJ23870.1"/>
    </source>
</evidence>
<reference evidence="9 11" key="1">
    <citation type="submission" date="2017-12" db="EMBL/GenBank/DDBJ databases">
        <title>Genomic Encyclopedia of Type Strains, Phase III (KMG-III): the genomes of soil and plant-associated and newly described type strains.</title>
        <authorList>
            <person name="Whitman W."/>
        </authorList>
    </citation>
    <scope>NUCLEOTIDE SEQUENCE [LARGE SCALE GENOMIC DNA]</scope>
    <source>
        <strain evidence="9 11">IP-10</strain>
    </source>
</reference>
<evidence type="ECO:0000256" key="2">
    <source>
        <dbReference type="ARBA" id="ARBA00022490"/>
    </source>
</evidence>
<evidence type="ECO:0000256" key="6">
    <source>
        <dbReference type="PROSITE-ProRule" id="PRU00339"/>
    </source>
</evidence>
<evidence type="ECO:0000256" key="1">
    <source>
        <dbReference type="ARBA" id="ARBA00004496"/>
    </source>
</evidence>
<evidence type="ECO:0000313" key="12">
    <source>
        <dbReference type="Proteomes" id="UP000275027"/>
    </source>
</evidence>
<dbReference type="Proteomes" id="UP000233767">
    <property type="component" value="Unassembled WGS sequence"/>
</dbReference>
<evidence type="ECO:0000256" key="4">
    <source>
        <dbReference type="ARBA" id="ARBA00022803"/>
    </source>
</evidence>
<keyword evidence="2" id="KW-0963">Cytoplasm</keyword>
<dbReference type="EMBL" id="PJND01000010">
    <property type="protein sequence ID" value="PKW20171.1"/>
    <property type="molecule type" value="Genomic_DNA"/>
</dbReference>
<dbReference type="Gene3D" id="1.25.40.10">
    <property type="entry name" value="Tetratricopeptide repeat domain"/>
    <property type="match status" value="1"/>
</dbReference>
<comment type="similarity">
    <text evidence="5">Belongs to the Rap family.</text>
</comment>
<feature type="signal peptide" evidence="8">
    <location>
        <begin position="1"/>
        <end position="24"/>
    </location>
</feature>
<dbReference type="Pfam" id="PF13424">
    <property type="entry name" value="TPR_12"/>
    <property type="match status" value="1"/>
</dbReference>
<gene>
    <name evidence="9" type="ORF">B0G92_2880</name>
    <name evidence="10" type="ORF">CLV50_3147</name>
</gene>
<keyword evidence="4 6" id="KW-0802">TPR repeat</keyword>
<sequence length="384" mass="44212">MQYNRYFFSAFLGFVMLFGNASFAQSMKKADSIIRASGMEIYEKPEKAIEAGKYIIANAKDDAQIKIRGLMLVADAYSVKRDYQKSLEYVIMANKLSNHIDDPILKIKIANKMGIQYQQMKIYDEAIQYLNEAEKLCMAYPVKDSVMYHLGRNHIVRGFIYKEKLNCDIAINFFNKGIAELARVDNTMVKTNISIALYNKGNCYILLSDYESAKKSFFEAIEITKGIHASSLQAFAQKGLAEVYTLEGRYRDAIKELEEALAVSNSVGDLVLNRGIYNGLLENYLAVNDWSNYEKFHARFLETQLKVKESERKSINNLINEGYKTQNKNLKTEISKYNYYILTTLILIIVVVIFFYVLIKKSEKNILKLNDIIENLQNNREKPN</sequence>
<keyword evidence="8" id="KW-0732">Signal</keyword>
<feature type="transmembrane region" description="Helical" evidence="7">
    <location>
        <begin position="337"/>
        <end position="359"/>
    </location>
</feature>
<comment type="caution">
    <text evidence="10">The sequence shown here is derived from an EMBL/GenBank/DDBJ whole genome shotgun (WGS) entry which is preliminary data.</text>
</comment>
<keyword evidence="7" id="KW-1133">Transmembrane helix</keyword>
<evidence type="ECO:0000256" key="7">
    <source>
        <dbReference type="SAM" id="Phobius"/>
    </source>
</evidence>
<dbReference type="InterPro" id="IPR019734">
    <property type="entry name" value="TPR_rpt"/>
</dbReference>
<dbReference type="EMBL" id="RCCB01000014">
    <property type="protein sequence ID" value="RLJ23870.1"/>
    <property type="molecule type" value="Genomic_DNA"/>
</dbReference>
<keyword evidence="11" id="KW-1185">Reference proteome</keyword>
<feature type="chain" id="PRO_5019788197" evidence="8">
    <location>
        <begin position="25"/>
        <end position="384"/>
    </location>
</feature>
<feature type="repeat" description="TPR" evidence="6">
    <location>
        <begin position="194"/>
        <end position="227"/>
    </location>
</feature>